<name>A0AAP0JG05_9MAGN</name>
<feature type="domain" description="U-box" evidence="2">
    <location>
        <begin position="61"/>
        <end position="125"/>
    </location>
</feature>
<proteinExistence type="predicted"/>
<reference evidence="3 4" key="1">
    <citation type="submission" date="2024-01" db="EMBL/GenBank/DDBJ databases">
        <title>Genome assemblies of Stephania.</title>
        <authorList>
            <person name="Yang L."/>
        </authorList>
    </citation>
    <scope>NUCLEOTIDE SEQUENCE [LARGE SCALE GENOMIC DNA]</scope>
    <source>
        <strain evidence="3">JXDWG</strain>
        <tissue evidence="3">Leaf</tissue>
    </source>
</reference>
<feature type="region of interest" description="Disordered" evidence="1">
    <location>
        <begin position="1"/>
        <end position="25"/>
    </location>
</feature>
<dbReference type="Pfam" id="PF25598">
    <property type="entry name" value="ARM_PUB"/>
    <property type="match status" value="1"/>
</dbReference>
<dbReference type="InterPro" id="IPR058678">
    <property type="entry name" value="ARM_PUB"/>
</dbReference>
<dbReference type="EMBL" id="JBBNAG010000005">
    <property type="protein sequence ID" value="KAK9132601.1"/>
    <property type="molecule type" value="Genomic_DNA"/>
</dbReference>
<protein>
    <recommendedName>
        <fullName evidence="2">U-box domain-containing protein</fullName>
    </recommendedName>
</protein>
<feature type="compositionally biased region" description="Polar residues" evidence="1">
    <location>
        <begin position="1"/>
        <end position="13"/>
    </location>
</feature>
<gene>
    <name evidence="3" type="ORF">Scep_012129</name>
</gene>
<dbReference type="AlphaFoldDB" id="A0AAP0JG05"/>
<sequence length="125" mass="13638">MDQTQTSLTQSMRSPLKPSLKDLLPHLPPTMTCDRDVVANPTWRLGQNSDVNTENSDVDTEAFAGHALTLSLLVKIILKVSDRATEYAGGVLLSLCSAAEEVRREAMAARVVTLLLLLLQSECTE</sequence>
<dbReference type="PANTHER" id="PTHR47873:SF1">
    <property type="entry name" value="ARM REPEAT SUPERFAMILY PROTEIN"/>
    <property type="match status" value="1"/>
</dbReference>
<dbReference type="Proteomes" id="UP001419268">
    <property type="component" value="Unassembled WGS sequence"/>
</dbReference>
<accession>A0AAP0JG05</accession>
<evidence type="ECO:0000313" key="3">
    <source>
        <dbReference type="EMBL" id="KAK9132601.1"/>
    </source>
</evidence>
<organism evidence="3 4">
    <name type="scientific">Stephania cephalantha</name>
    <dbReference type="NCBI Taxonomy" id="152367"/>
    <lineage>
        <taxon>Eukaryota</taxon>
        <taxon>Viridiplantae</taxon>
        <taxon>Streptophyta</taxon>
        <taxon>Embryophyta</taxon>
        <taxon>Tracheophyta</taxon>
        <taxon>Spermatophyta</taxon>
        <taxon>Magnoliopsida</taxon>
        <taxon>Ranunculales</taxon>
        <taxon>Menispermaceae</taxon>
        <taxon>Menispermoideae</taxon>
        <taxon>Cissampelideae</taxon>
        <taxon>Stephania</taxon>
    </lineage>
</organism>
<evidence type="ECO:0000256" key="1">
    <source>
        <dbReference type="SAM" id="MobiDB-lite"/>
    </source>
</evidence>
<dbReference type="PANTHER" id="PTHR47873">
    <property type="entry name" value="ARM REPEAT SUPERFAMILY PROTEIN"/>
    <property type="match status" value="1"/>
</dbReference>
<evidence type="ECO:0000313" key="4">
    <source>
        <dbReference type="Proteomes" id="UP001419268"/>
    </source>
</evidence>
<comment type="caution">
    <text evidence="3">The sequence shown here is derived from an EMBL/GenBank/DDBJ whole genome shotgun (WGS) entry which is preliminary data.</text>
</comment>
<evidence type="ECO:0000259" key="2">
    <source>
        <dbReference type="Pfam" id="PF25598"/>
    </source>
</evidence>
<keyword evidence="4" id="KW-1185">Reference proteome</keyword>